<evidence type="ECO:0000259" key="5">
    <source>
        <dbReference type="PROSITE" id="PS51918"/>
    </source>
</evidence>
<dbReference type="GO" id="GO:0046872">
    <property type="term" value="F:metal ion binding"/>
    <property type="evidence" value="ECO:0007669"/>
    <property type="project" value="UniProtKB-KW"/>
</dbReference>
<dbReference type="Proteomes" id="UP000002654">
    <property type="component" value="Chromosome"/>
</dbReference>
<evidence type="ECO:0000313" key="6">
    <source>
        <dbReference type="EMBL" id="CCC80992.1"/>
    </source>
</evidence>
<evidence type="ECO:0000256" key="1">
    <source>
        <dbReference type="ARBA" id="ARBA00022723"/>
    </source>
</evidence>
<dbReference type="Gene3D" id="3.80.30.30">
    <property type="match status" value="1"/>
</dbReference>
<protein>
    <recommendedName>
        <fullName evidence="5">Radical SAM core domain-containing protein</fullName>
    </recommendedName>
</protein>
<dbReference type="eggNOG" id="arCOG01291">
    <property type="taxonomic scope" value="Archaea"/>
</dbReference>
<dbReference type="STRING" id="768679.TTX_0315a"/>
<accession>G4RN48</accession>
<evidence type="ECO:0000256" key="4">
    <source>
        <dbReference type="SAM" id="MobiDB-lite"/>
    </source>
</evidence>
<dbReference type="Pfam" id="PF04055">
    <property type="entry name" value="Radical_SAM"/>
    <property type="match status" value="1"/>
</dbReference>
<dbReference type="InterPro" id="IPR007197">
    <property type="entry name" value="rSAM"/>
</dbReference>
<dbReference type="PROSITE" id="PS51918">
    <property type="entry name" value="RADICAL_SAM"/>
    <property type="match status" value="1"/>
</dbReference>
<dbReference type="SFLD" id="SFLDS00029">
    <property type="entry name" value="Radical_SAM"/>
    <property type="match status" value="1"/>
</dbReference>
<name>G4RN48_THETK</name>
<evidence type="ECO:0000256" key="3">
    <source>
        <dbReference type="ARBA" id="ARBA00023014"/>
    </source>
</evidence>
<dbReference type="EMBL" id="FN869859">
    <property type="protein sequence ID" value="CCC80992.1"/>
    <property type="molecule type" value="Genomic_DNA"/>
</dbReference>
<dbReference type="HOGENOM" id="CLU_564559_0_0_2"/>
<dbReference type="PaxDb" id="768679-TTX_0315a"/>
<evidence type="ECO:0000313" key="7">
    <source>
        <dbReference type="Proteomes" id="UP000002654"/>
    </source>
</evidence>
<keyword evidence="2" id="KW-0408">Iron</keyword>
<dbReference type="InterPro" id="IPR058240">
    <property type="entry name" value="rSAM_sf"/>
</dbReference>
<dbReference type="AlphaFoldDB" id="G4RN48"/>
<sequence length="483" mass="52041">MEAWRRKQEALRRLRELLKDVGRAERDHHARRPPRPCGITVHTGVGCPLACAYCYIYDMGFPGAVKPYPLAPLEMAYALAANPYVAVGERGTLVAVGSVTEPFLPETRGLALGYIAAIAESLGNPIQVSTKYPPPAELARYSADVLISVTDAEGRLEPRAPKPVERIKGAEELIKRGGSVALFVRPVVPGVTDRDIERLLALAWDAGIRRVIFGTLRVTSGIAARLRPSESISPPTLRPGWRGGADPDKISQGQAGRGGREVGLRGPARLLCLERVGPRPDLCALQLGAVRRSSESRCRRREGLPRGQRVQRGRPQLRRQKGVGEGEAEEGGQSLLGTSPEGSRRRPGEGAPTVLDGLRRHEANLALHFGTSWATIFKSLSLSAFARHLDMRASTYTASNSSNSFTYLWMSLLESGGMLRDLTRALASPIKLPLGTTWISPLWAKRGASAASPESILRAVSLSNLSKRGLAPNAGGMPAFASG</sequence>
<organism evidence="6 7">
    <name type="scientific">Thermoproteus tenax (strain ATCC 35583 / DSM 2078 / JCM 9277 / NBRC 100435 / Kra 1)</name>
    <dbReference type="NCBI Taxonomy" id="768679"/>
    <lineage>
        <taxon>Archaea</taxon>
        <taxon>Thermoproteota</taxon>
        <taxon>Thermoprotei</taxon>
        <taxon>Thermoproteales</taxon>
        <taxon>Thermoproteaceae</taxon>
        <taxon>Thermoproteus</taxon>
    </lineage>
</organism>
<feature type="compositionally biased region" description="Basic and acidic residues" evidence="4">
    <location>
        <begin position="295"/>
        <end position="304"/>
    </location>
</feature>
<proteinExistence type="predicted"/>
<feature type="compositionally biased region" description="Basic residues" evidence="4">
    <location>
        <begin position="309"/>
        <end position="321"/>
    </location>
</feature>
<keyword evidence="7" id="KW-1185">Reference proteome</keyword>
<evidence type="ECO:0000256" key="2">
    <source>
        <dbReference type="ARBA" id="ARBA00023004"/>
    </source>
</evidence>
<dbReference type="GO" id="GO:0051536">
    <property type="term" value="F:iron-sulfur cluster binding"/>
    <property type="evidence" value="ECO:0007669"/>
    <property type="project" value="UniProtKB-KW"/>
</dbReference>
<dbReference type="SUPFAM" id="SSF102114">
    <property type="entry name" value="Radical SAM enzymes"/>
    <property type="match status" value="1"/>
</dbReference>
<keyword evidence="1" id="KW-0479">Metal-binding</keyword>
<gene>
    <name evidence="6" type="ORF">TTX_0315a</name>
</gene>
<dbReference type="GO" id="GO:0003824">
    <property type="term" value="F:catalytic activity"/>
    <property type="evidence" value="ECO:0007669"/>
    <property type="project" value="InterPro"/>
</dbReference>
<feature type="region of interest" description="Disordered" evidence="4">
    <location>
        <begin position="295"/>
        <end position="352"/>
    </location>
</feature>
<feature type="domain" description="Radical SAM core" evidence="5">
    <location>
        <begin position="31"/>
        <end position="260"/>
    </location>
</feature>
<dbReference type="KEGG" id="ttn:TTX_0315a"/>
<feature type="region of interest" description="Disordered" evidence="4">
    <location>
        <begin position="229"/>
        <end position="262"/>
    </location>
</feature>
<keyword evidence="3" id="KW-0411">Iron-sulfur</keyword>
<dbReference type="PANTHER" id="PTHR43432:SF4">
    <property type="entry name" value="RADICAL SAM CORE DOMAIN-CONTAINING PROTEIN"/>
    <property type="match status" value="1"/>
</dbReference>
<dbReference type="InterPro" id="IPR040086">
    <property type="entry name" value="MJ0683-like"/>
</dbReference>
<dbReference type="PANTHER" id="PTHR43432">
    <property type="entry name" value="SLR0285 PROTEIN"/>
    <property type="match status" value="1"/>
</dbReference>
<dbReference type="CDD" id="cd01335">
    <property type="entry name" value="Radical_SAM"/>
    <property type="match status" value="1"/>
</dbReference>
<reference evidence="6 7" key="1">
    <citation type="journal article" date="2011" name="PLoS ONE">
        <title>The complete genome sequence of Thermoproteus tenax: a physiologically versatile member of the Crenarchaeota.</title>
        <authorList>
            <person name="Siebers B."/>
            <person name="Zaparty M."/>
            <person name="Raddatz G."/>
            <person name="Tjaden B."/>
            <person name="Albers S.V."/>
            <person name="Bell S.D."/>
            <person name="Blombach F."/>
            <person name="Kletzin A."/>
            <person name="Kyrpides N."/>
            <person name="Lanz C."/>
            <person name="Plagens A."/>
            <person name="Rampp M."/>
            <person name="Rosinus A."/>
            <person name="von Jan M."/>
            <person name="Makarova K.S."/>
            <person name="Klenk H.P."/>
            <person name="Schuster S.C."/>
            <person name="Hensel R."/>
        </authorList>
    </citation>
    <scope>NUCLEOTIDE SEQUENCE [LARGE SCALE GENOMIC DNA]</scope>
    <source>
        <strain evidence="7">ATCC 35583 / DSM 2078 / JCM 9277 / NBRC 100435 / Kra 1</strain>
    </source>
</reference>